<evidence type="ECO:0000259" key="6">
    <source>
        <dbReference type="PROSITE" id="PS51123"/>
    </source>
</evidence>
<dbReference type="CDD" id="cd07185">
    <property type="entry name" value="OmpA_C-like"/>
    <property type="match status" value="1"/>
</dbReference>
<evidence type="ECO:0000256" key="5">
    <source>
        <dbReference type="SAM" id="SignalP"/>
    </source>
</evidence>
<dbReference type="Gene3D" id="3.30.1330.60">
    <property type="entry name" value="OmpA-like domain"/>
    <property type="match status" value="1"/>
</dbReference>
<dbReference type="SUPFAM" id="SSF103088">
    <property type="entry name" value="OmpA-like"/>
    <property type="match status" value="1"/>
</dbReference>
<dbReference type="InterPro" id="IPR036737">
    <property type="entry name" value="OmpA-like_sf"/>
</dbReference>
<dbReference type="AlphaFoldDB" id="A0A6J5DDF4"/>
<evidence type="ECO:0000256" key="3">
    <source>
        <dbReference type="ARBA" id="ARBA00023237"/>
    </source>
</evidence>
<organism evidence="7 8">
    <name type="scientific">Paraburkholderia solisilvae</name>
    <dbReference type="NCBI Taxonomy" id="624376"/>
    <lineage>
        <taxon>Bacteria</taxon>
        <taxon>Pseudomonadati</taxon>
        <taxon>Pseudomonadota</taxon>
        <taxon>Betaproteobacteria</taxon>
        <taxon>Burkholderiales</taxon>
        <taxon>Burkholderiaceae</taxon>
        <taxon>Paraburkholderia</taxon>
    </lineage>
</organism>
<evidence type="ECO:0000256" key="1">
    <source>
        <dbReference type="ARBA" id="ARBA00004442"/>
    </source>
</evidence>
<name>A0A6J5DDF4_9BURK</name>
<evidence type="ECO:0000313" key="8">
    <source>
        <dbReference type="Proteomes" id="UP000494329"/>
    </source>
</evidence>
<dbReference type="PANTHER" id="PTHR30329:SF21">
    <property type="entry name" value="LIPOPROTEIN YIAD-RELATED"/>
    <property type="match status" value="1"/>
</dbReference>
<protein>
    <submittedName>
        <fullName evidence="7">Peptidoglycan-associated lipoprotein</fullName>
    </submittedName>
</protein>
<gene>
    <name evidence="7" type="primary">pal_3</name>
    <name evidence="7" type="ORF">LMG29739_01279</name>
</gene>
<evidence type="ECO:0000256" key="4">
    <source>
        <dbReference type="PROSITE-ProRule" id="PRU00473"/>
    </source>
</evidence>
<sequence length="169" mass="17963">MLKLQAIVGAAAVMLAACTTTTPPVSHARPVEPQPAARVPAAGDAPMQAEHFTLRGDASFDTDSATLTASAARELDRLIEGTRRTTIDAILISGYTDASGSEAHNQELSERRALSVAQYLAAYGLKARRSVQVHGYGDANPMAPNTTAEGRAHNRRVEIVLETQKVKSQ</sequence>
<keyword evidence="8" id="KW-1185">Reference proteome</keyword>
<dbReference type="InterPro" id="IPR050330">
    <property type="entry name" value="Bact_OuterMem_StrucFunc"/>
</dbReference>
<feature type="chain" id="PRO_5026846672" evidence="5">
    <location>
        <begin position="29"/>
        <end position="169"/>
    </location>
</feature>
<proteinExistence type="predicted"/>
<evidence type="ECO:0000313" key="7">
    <source>
        <dbReference type="EMBL" id="CAB3751457.1"/>
    </source>
</evidence>
<keyword evidence="3" id="KW-0998">Cell outer membrane</keyword>
<dbReference type="PROSITE" id="PS51123">
    <property type="entry name" value="OMPA_2"/>
    <property type="match status" value="1"/>
</dbReference>
<dbReference type="RefSeq" id="WP_175110022.1">
    <property type="nucleotide sequence ID" value="NZ_CADIKF010000007.1"/>
</dbReference>
<keyword evidence="2 4" id="KW-0472">Membrane</keyword>
<keyword evidence="7" id="KW-0449">Lipoprotein</keyword>
<reference evidence="7 8" key="1">
    <citation type="submission" date="2020-04" db="EMBL/GenBank/DDBJ databases">
        <authorList>
            <person name="De Canck E."/>
        </authorList>
    </citation>
    <scope>NUCLEOTIDE SEQUENCE [LARGE SCALE GENOMIC DNA]</scope>
    <source>
        <strain evidence="7 8">LMG 29739</strain>
    </source>
</reference>
<dbReference type="Proteomes" id="UP000494329">
    <property type="component" value="Unassembled WGS sequence"/>
</dbReference>
<evidence type="ECO:0000256" key="2">
    <source>
        <dbReference type="ARBA" id="ARBA00023136"/>
    </source>
</evidence>
<keyword evidence="5" id="KW-0732">Signal</keyword>
<dbReference type="PRINTS" id="PR01021">
    <property type="entry name" value="OMPADOMAIN"/>
</dbReference>
<comment type="subcellular location">
    <subcellularLocation>
        <location evidence="1">Cell outer membrane</location>
    </subcellularLocation>
</comment>
<accession>A0A6J5DDF4</accession>
<dbReference type="InterPro" id="IPR006665">
    <property type="entry name" value="OmpA-like"/>
</dbReference>
<dbReference type="InterPro" id="IPR006664">
    <property type="entry name" value="OMP_bac"/>
</dbReference>
<feature type="signal peptide" evidence="5">
    <location>
        <begin position="1"/>
        <end position="28"/>
    </location>
</feature>
<dbReference type="GO" id="GO:0009279">
    <property type="term" value="C:cell outer membrane"/>
    <property type="evidence" value="ECO:0007669"/>
    <property type="project" value="UniProtKB-SubCell"/>
</dbReference>
<dbReference type="EMBL" id="CADIKF010000007">
    <property type="protein sequence ID" value="CAB3751457.1"/>
    <property type="molecule type" value="Genomic_DNA"/>
</dbReference>
<dbReference type="Pfam" id="PF00691">
    <property type="entry name" value="OmpA"/>
    <property type="match status" value="1"/>
</dbReference>
<dbReference type="PROSITE" id="PS51257">
    <property type="entry name" value="PROKAR_LIPOPROTEIN"/>
    <property type="match status" value="1"/>
</dbReference>
<dbReference type="PANTHER" id="PTHR30329">
    <property type="entry name" value="STATOR ELEMENT OF FLAGELLAR MOTOR COMPLEX"/>
    <property type="match status" value="1"/>
</dbReference>
<feature type="domain" description="OmpA-like" evidence="6">
    <location>
        <begin position="47"/>
        <end position="165"/>
    </location>
</feature>